<comment type="caution">
    <text evidence="6">The sequence shown here is derived from an EMBL/GenBank/DDBJ whole genome shotgun (WGS) entry which is preliminary data.</text>
</comment>
<evidence type="ECO:0000256" key="1">
    <source>
        <dbReference type="ARBA" id="ARBA00004167"/>
    </source>
</evidence>
<gene>
    <name evidence="6" type="ORF">BaRGS_00035687</name>
</gene>
<evidence type="ECO:0000313" key="7">
    <source>
        <dbReference type="Proteomes" id="UP001519460"/>
    </source>
</evidence>
<dbReference type="GO" id="GO:0016020">
    <property type="term" value="C:membrane"/>
    <property type="evidence" value="ECO:0007669"/>
    <property type="project" value="UniProtKB-SubCell"/>
</dbReference>
<dbReference type="Pfam" id="PF00041">
    <property type="entry name" value="fn3"/>
    <property type="match status" value="1"/>
</dbReference>
<dbReference type="Pfam" id="PF07714">
    <property type="entry name" value="PK_Tyr_Ser-Thr"/>
    <property type="match status" value="1"/>
</dbReference>
<dbReference type="InterPro" id="IPR003961">
    <property type="entry name" value="FN3_dom"/>
</dbReference>
<proteinExistence type="predicted"/>
<keyword evidence="3" id="KW-0472">Membrane</keyword>
<sequence length="701" mass="79117">MNDDRVLFSPTGYVRPFLVPPLQDGVKRSIPNNTQEDHEGERTIQAITNARGILKFEVSYAQDSGGGLEQPEVPSSPQVPWKQMDLQTTYTVPVTPRDGDTVTTWVKATDAMGNVKVDRTKVTFDSTPPRVNKPVFVMNAMVPGVDFSSTFEMTVRDDHSGVAYTDWIFTRKNGSVVYEERFYGRKATKAECDDNLTGCHCTSAGDCFWFDQSYSLSNCRMMVEKENLDNEVITVTADVTNMAGLVTRETLTITNLTVLNGTEAYFPPQNIKVTSITDGGVTLTWDFPPSCFSRTDVWVIVNDEKRAVHKDAEQFDLTGLDSDTTYTIYLQTRYDGGEMSDRQPLTFTTAESPTSAGLVAGVTISVFLIVLLILFVTVLVLYRRGMILQQPGRIHNQLHRVSTVYDHAKRVTRQSLRRPGHGLMNHAFDPEHDEIYQYGEMTFQTRQGWQLDDSSLTLIDHVAEGKFANIYRATWQHDGRKDIVAAKMPKRGPVLVMEFCDNGQMDKWLAARRDQVGEQTTEDLMQFSLGVAKGMEYLASKGITHRRLAARNILLTSRLDVRVAGFGPQHKEGSEDKATKVPAKWAAPEVLADKPPTEKSDVWSYGVVLWEIFSMGQVPYPTMHSTEIGARIKGGYRMEKPEMADNLHYDLMKECWQYKPTKRPTFKTIRARLEQQFSPGNRQSVDFYYETNQLNPGPSSE</sequence>
<dbReference type="InterPro" id="IPR011009">
    <property type="entry name" value="Kinase-like_dom_sf"/>
</dbReference>
<dbReference type="InterPro" id="IPR000719">
    <property type="entry name" value="Prot_kinase_dom"/>
</dbReference>
<dbReference type="PANTHER" id="PTHR24416">
    <property type="entry name" value="TYROSINE-PROTEIN KINASE RECEPTOR"/>
    <property type="match status" value="1"/>
</dbReference>
<dbReference type="InterPro" id="IPR013783">
    <property type="entry name" value="Ig-like_fold"/>
</dbReference>
<name>A0ABD0JE58_9CAEN</name>
<dbReference type="PRINTS" id="PR00109">
    <property type="entry name" value="TYRKINASE"/>
</dbReference>
<dbReference type="Proteomes" id="UP001519460">
    <property type="component" value="Unassembled WGS sequence"/>
</dbReference>
<evidence type="ECO:0000313" key="6">
    <source>
        <dbReference type="EMBL" id="KAK7471674.1"/>
    </source>
</evidence>
<dbReference type="SUPFAM" id="SSF49265">
    <property type="entry name" value="Fibronectin type III"/>
    <property type="match status" value="1"/>
</dbReference>
<organism evidence="6 7">
    <name type="scientific">Batillaria attramentaria</name>
    <dbReference type="NCBI Taxonomy" id="370345"/>
    <lineage>
        <taxon>Eukaryota</taxon>
        <taxon>Metazoa</taxon>
        <taxon>Spiralia</taxon>
        <taxon>Lophotrochozoa</taxon>
        <taxon>Mollusca</taxon>
        <taxon>Gastropoda</taxon>
        <taxon>Caenogastropoda</taxon>
        <taxon>Sorbeoconcha</taxon>
        <taxon>Cerithioidea</taxon>
        <taxon>Batillariidae</taxon>
        <taxon>Batillaria</taxon>
    </lineage>
</organism>
<evidence type="ECO:0000259" key="5">
    <source>
        <dbReference type="PROSITE" id="PS50853"/>
    </source>
</evidence>
<dbReference type="PROSITE" id="PS50011">
    <property type="entry name" value="PROTEIN_KINASE_DOM"/>
    <property type="match status" value="1"/>
</dbReference>
<dbReference type="SMART" id="SM00060">
    <property type="entry name" value="FN3"/>
    <property type="match status" value="1"/>
</dbReference>
<dbReference type="InterPro" id="IPR050122">
    <property type="entry name" value="RTK"/>
</dbReference>
<keyword evidence="3" id="KW-1133">Transmembrane helix</keyword>
<reference evidence="6 7" key="1">
    <citation type="journal article" date="2023" name="Sci. Data">
        <title>Genome assembly of the Korean intertidal mud-creeper Batillaria attramentaria.</title>
        <authorList>
            <person name="Patra A.K."/>
            <person name="Ho P.T."/>
            <person name="Jun S."/>
            <person name="Lee S.J."/>
            <person name="Kim Y."/>
            <person name="Won Y.J."/>
        </authorList>
    </citation>
    <scope>NUCLEOTIDE SEQUENCE [LARGE SCALE GENOMIC DNA]</scope>
    <source>
        <strain evidence="6">Wonlab-2016</strain>
    </source>
</reference>
<dbReference type="InterPro" id="IPR036116">
    <property type="entry name" value="FN3_sf"/>
</dbReference>
<evidence type="ECO:0008006" key="8">
    <source>
        <dbReference type="Google" id="ProtNLM"/>
    </source>
</evidence>
<keyword evidence="2" id="KW-0325">Glycoprotein</keyword>
<dbReference type="Gene3D" id="2.60.40.10">
    <property type="entry name" value="Immunoglobulins"/>
    <property type="match status" value="1"/>
</dbReference>
<dbReference type="PROSITE" id="PS50853">
    <property type="entry name" value="FN3"/>
    <property type="match status" value="1"/>
</dbReference>
<evidence type="ECO:0000256" key="3">
    <source>
        <dbReference type="SAM" id="Phobius"/>
    </source>
</evidence>
<keyword evidence="7" id="KW-1185">Reference proteome</keyword>
<feature type="domain" description="Protein kinase" evidence="4">
    <location>
        <begin position="413"/>
        <end position="678"/>
    </location>
</feature>
<protein>
    <recommendedName>
        <fullName evidence="8">Receptor protein-tyrosine kinase</fullName>
    </recommendedName>
</protein>
<dbReference type="AlphaFoldDB" id="A0ABD0JE58"/>
<evidence type="ECO:0000259" key="4">
    <source>
        <dbReference type="PROSITE" id="PS50011"/>
    </source>
</evidence>
<accession>A0ABD0JE58</accession>
<evidence type="ECO:0000256" key="2">
    <source>
        <dbReference type="ARBA" id="ARBA00023180"/>
    </source>
</evidence>
<feature type="transmembrane region" description="Helical" evidence="3">
    <location>
        <begin position="358"/>
        <end position="382"/>
    </location>
</feature>
<dbReference type="EMBL" id="JACVVK020000483">
    <property type="protein sequence ID" value="KAK7471674.1"/>
    <property type="molecule type" value="Genomic_DNA"/>
</dbReference>
<dbReference type="SUPFAM" id="SSF56112">
    <property type="entry name" value="Protein kinase-like (PK-like)"/>
    <property type="match status" value="1"/>
</dbReference>
<dbReference type="Gene3D" id="1.10.510.10">
    <property type="entry name" value="Transferase(Phosphotransferase) domain 1"/>
    <property type="match status" value="1"/>
</dbReference>
<keyword evidence="3" id="KW-0812">Transmembrane</keyword>
<comment type="subcellular location">
    <subcellularLocation>
        <location evidence="1">Membrane</location>
        <topology evidence="1">Single-pass membrane protein</topology>
    </subcellularLocation>
</comment>
<dbReference type="InterPro" id="IPR001245">
    <property type="entry name" value="Ser-Thr/Tyr_kinase_cat_dom"/>
</dbReference>
<dbReference type="CDD" id="cd00063">
    <property type="entry name" value="FN3"/>
    <property type="match status" value="1"/>
</dbReference>
<dbReference type="FunFam" id="1.10.510.10:FF:001927">
    <property type="entry name" value="Receptor protein-tyrosine kinase"/>
    <property type="match status" value="1"/>
</dbReference>
<dbReference type="PANTHER" id="PTHR24416:SF611">
    <property type="entry name" value="TYROSINE-PROTEIN KINASE TRANSMEMBRANE RECEPTOR ROR"/>
    <property type="match status" value="1"/>
</dbReference>
<feature type="domain" description="Fibronectin type-III" evidence="5">
    <location>
        <begin position="267"/>
        <end position="352"/>
    </location>
</feature>